<dbReference type="EMBL" id="JBBWWQ010000015">
    <property type="protein sequence ID" value="KAK8928768.1"/>
    <property type="molecule type" value="Genomic_DNA"/>
</dbReference>
<keyword evidence="3" id="KW-1185">Reference proteome</keyword>
<dbReference type="PANTHER" id="PTHR47851:SF5">
    <property type="entry name" value="MYB_SANT-LIKE DOMAIN-CONTAINING PROTEIN"/>
    <property type="match status" value="1"/>
</dbReference>
<dbReference type="PANTHER" id="PTHR47851">
    <property type="entry name" value="OS06G0588700 PROTEIN-RELATED"/>
    <property type="match status" value="1"/>
</dbReference>
<gene>
    <name evidence="2" type="ORF">KSP39_PZI017804</name>
</gene>
<comment type="caution">
    <text evidence="2">The sequence shown here is derived from an EMBL/GenBank/DDBJ whole genome shotgun (WGS) entry which is preliminary data.</text>
</comment>
<evidence type="ECO:0000256" key="1">
    <source>
        <dbReference type="SAM" id="MobiDB-lite"/>
    </source>
</evidence>
<sequence length="208" mass="23560">MELKRGETGLGWNASRKTIDASDEWWDERLKVVPAAKKFRYSGIHPELEEKLNMMFSSVVATGRHACTPNTINEIPESVDERGISDVDPEDIDVIGDPAPRENTATSAHGKKRKKGKSKVISSVLEDLAESSKTISRCIQEAPQKAISEFSIRRAIDKLATYPEVQADEDFLDFTITYFMDRNHRETFLCLPDGMNVKWLRNRFLRGG</sequence>
<name>A0AAP0G088_9ASPA</name>
<evidence type="ECO:0000313" key="3">
    <source>
        <dbReference type="Proteomes" id="UP001418222"/>
    </source>
</evidence>
<feature type="compositionally biased region" description="Basic residues" evidence="1">
    <location>
        <begin position="109"/>
        <end position="118"/>
    </location>
</feature>
<evidence type="ECO:0008006" key="4">
    <source>
        <dbReference type="Google" id="ProtNLM"/>
    </source>
</evidence>
<accession>A0AAP0G088</accession>
<organism evidence="2 3">
    <name type="scientific">Platanthera zijinensis</name>
    <dbReference type="NCBI Taxonomy" id="2320716"/>
    <lineage>
        <taxon>Eukaryota</taxon>
        <taxon>Viridiplantae</taxon>
        <taxon>Streptophyta</taxon>
        <taxon>Embryophyta</taxon>
        <taxon>Tracheophyta</taxon>
        <taxon>Spermatophyta</taxon>
        <taxon>Magnoliopsida</taxon>
        <taxon>Liliopsida</taxon>
        <taxon>Asparagales</taxon>
        <taxon>Orchidaceae</taxon>
        <taxon>Orchidoideae</taxon>
        <taxon>Orchideae</taxon>
        <taxon>Orchidinae</taxon>
        <taxon>Platanthera</taxon>
    </lineage>
</organism>
<protein>
    <recommendedName>
        <fullName evidence="4">Myb/SANT-like domain-containing protein</fullName>
    </recommendedName>
</protein>
<dbReference type="Proteomes" id="UP001418222">
    <property type="component" value="Unassembled WGS sequence"/>
</dbReference>
<dbReference type="AlphaFoldDB" id="A0AAP0G088"/>
<feature type="region of interest" description="Disordered" evidence="1">
    <location>
        <begin position="93"/>
        <end position="118"/>
    </location>
</feature>
<evidence type="ECO:0000313" key="2">
    <source>
        <dbReference type="EMBL" id="KAK8928768.1"/>
    </source>
</evidence>
<reference evidence="2 3" key="1">
    <citation type="journal article" date="2022" name="Nat. Plants">
        <title>Genomes of leafy and leafless Platanthera orchids illuminate the evolution of mycoheterotrophy.</title>
        <authorList>
            <person name="Li M.H."/>
            <person name="Liu K.W."/>
            <person name="Li Z."/>
            <person name="Lu H.C."/>
            <person name="Ye Q.L."/>
            <person name="Zhang D."/>
            <person name="Wang J.Y."/>
            <person name="Li Y.F."/>
            <person name="Zhong Z.M."/>
            <person name="Liu X."/>
            <person name="Yu X."/>
            <person name="Liu D.K."/>
            <person name="Tu X.D."/>
            <person name="Liu B."/>
            <person name="Hao Y."/>
            <person name="Liao X.Y."/>
            <person name="Jiang Y.T."/>
            <person name="Sun W.H."/>
            <person name="Chen J."/>
            <person name="Chen Y.Q."/>
            <person name="Ai Y."/>
            <person name="Zhai J.W."/>
            <person name="Wu S.S."/>
            <person name="Zhou Z."/>
            <person name="Hsiao Y.Y."/>
            <person name="Wu W.L."/>
            <person name="Chen Y.Y."/>
            <person name="Lin Y.F."/>
            <person name="Hsu J.L."/>
            <person name="Li C.Y."/>
            <person name="Wang Z.W."/>
            <person name="Zhao X."/>
            <person name="Zhong W.Y."/>
            <person name="Ma X.K."/>
            <person name="Ma L."/>
            <person name="Huang J."/>
            <person name="Chen G.Z."/>
            <person name="Huang M.Z."/>
            <person name="Huang L."/>
            <person name="Peng D.H."/>
            <person name="Luo Y.B."/>
            <person name="Zou S.Q."/>
            <person name="Chen S.P."/>
            <person name="Lan S."/>
            <person name="Tsai W.C."/>
            <person name="Van de Peer Y."/>
            <person name="Liu Z.J."/>
        </authorList>
    </citation>
    <scope>NUCLEOTIDE SEQUENCE [LARGE SCALE GENOMIC DNA]</scope>
    <source>
        <strain evidence="2">Lor287</strain>
    </source>
</reference>
<proteinExistence type="predicted"/>